<feature type="transmembrane region" description="Helical" evidence="1">
    <location>
        <begin position="62"/>
        <end position="81"/>
    </location>
</feature>
<name>A0A0G2I9J0_9EURO</name>
<dbReference type="EMBL" id="LCZI01000282">
    <property type="protein sequence ID" value="KKZ67317.1"/>
    <property type="molecule type" value="Genomic_DNA"/>
</dbReference>
<evidence type="ECO:0000313" key="3">
    <source>
        <dbReference type="Proteomes" id="UP000034164"/>
    </source>
</evidence>
<dbReference type="OrthoDB" id="4181442at2759"/>
<keyword evidence="1" id="KW-1133">Transmembrane helix</keyword>
<dbReference type="VEuPathDB" id="FungiDB:EMCG_07001"/>
<gene>
    <name evidence="2" type="ORF">EMCG_07001</name>
</gene>
<sequence length="165" mass="18881">MKHSIGSSFNSFIHSPHLPTGGLLEAEAGTFLRVDLRCVDQHRHKVHRLDIDLKYTMMKFTLFQRVFALFLALLLWAPLVLSSPLKSAQLLPRQEEEESRNAFHSQCGATHFCQSDREHRPNCVETEYGFAICDLYYPKGGRMLQVCRDCVLSNCDAMGCNQWFG</sequence>
<keyword evidence="1" id="KW-0472">Membrane</keyword>
<evidence type="ECO:0000256" key="1">
    <source>
        <dbReference type="SAM" id="Phobius"/>
    </source>
</evidence>
<dbReference type="Proteomes" id="UP000034164">
    <property type="component" value="Unassembled WGS sequence"/>
</dbReference>
<proteinExistence type="predicted"/>
<comment type="caution">
    <text evidence="2">The sequence shown here is derived from an EMBL/GenBank/DDBJ whole genome shotgun (WGS) entry which is preliminary data.</text>
</comment>
<organism evidence="2 3">
    <name type="scientific">[Emmonsia] crescens</name>
    <dbReference type="NCBI Taxonomy" id="73230"/>
    <lineage>
        <taxon>Eukaryota</taxon>
        <taxon>Fungi</taxon>
        <taxon>Dikarya</taxon>
        <taxon>Ascomycota</taxon>
        <taxon>Pezizomycotina</taxon>
        <taxon>Eurotiomycetes</taxon>
        <taxon>Eurotiomycetidae</taxon>
        <taxon>Onygenales</taxon>
        <taxon>Ajellomycetaceae</taxon>
        <taxon>Emergomyces</taxon>
    </lineage>
</organism>
<protein>
    <submittedName>
        <fullName evidence="2">Uncharacterized protein</fullName>
    </submittedName>
</protein>
<evidence type="ECO:0000313" key="2">
    <source>
        <dbReference type="EMBL" id="KKZ67317.1"/>
    </source>
</evidence>
<dbReference type="AlphaFoldDB" id="A0A0G2I9J0"/>
<reference evidence="3" key="1">
    <citation type="journal article" date="2015" name="PLoS Genet.">
        <title>The dynamic genome and transcriptome of the human fungal pathogen Blastomyces and close relative Emmonsia.</title>
        <authorList>
            <person name="Munoz J.F."/>
            <person name="Gauthier G.M."/>
            <person name="Desjardins C.A."/>
            <person name="Gallo J.E."/>
            <person name="Holder J."/>
            <person name="Sullivan T.D."/>
            <person name="Marty A.J."/>
            <person name="Carmen J.C."/>
            <person name="Chen Z."/>
            <person name="Ding L."/>
            <person name="Gujja S."/>
            <person name="Magrini V."/>
            <person name="Misas E."/>
            <person name="Mitreva M."/>
            <person name="Priest M."/>
            <person name="Saif S."/>
            <person name="Whiston E.A."/>
            <person name="Young S."/>
            <person name="Zeng Q."/>
            <person name="Goldman W.E."/>
            <person name="Mardis E.R."/>
            <person name="Taylor J.W."/>
            <person name="McEwen J.G."/>
            <person name="Clay O.K."/>
            <person name="Klein B.S."/>
            <person name="Cuomo C.A."/>
        </authorList>
    </citation>
    <scope>NUCLEOTIDE SEQUENCE [LARGE SCALE GENOMIC DNA]</scope>
    <source>
        <strain evidence="3">UAMH 3008</strain>
    </source>
</reference>
<accession>A0A0G2I9J0</accession>
<keyword evidence="1" id="KW-0812">Transmembrane</keyword>